<dbReference type="Proteomes" id="UP001057402">
    <property type="component" value="Chromosome 3"/>
</dbReference>
<name>A0ACB9RM59_9MYRT</name>
<accession>A0ACB9RM59</accession>
<evidence type="ECO:0000313" key="1">
    <source>
        <dbReference type="EMBL" id="KAI4379964.1"/>
    </source>
</evidence>
<comment type="caution">
    <text evidence="1">The sequence shown here is derived from an EMBL/GenBank/DDBJ whole genome shotgun (WGS) entry which is preliminary data.</text>
</comment>
<organism evidence="1 2">
    <name type="scientific">Melastoma candidum</name>
    <dbReference type="NCBI Taxonomy" id="119954"/>
    <lineage>
        <taxon>Eukaryota</taxon>
        <taxon>Viridiplantae</taxon>
        <taxon>Streptophyta</taxon>
        <taxon>Embryophyta</taxon>
        <taxon>Tracheophyta</taxon>
        <taxon>Spermatophyta</taxon>
        <taxon>Magnoliopsida</taxon>
        <taxon>eudicotyledons</taxon>
        <taxon>Gunneridae</taxon>
        <taxon>Pentapetalae</taxon>
        <taxon>rosids</taxon>
        <taxon>malvids</taxon>
        <taxon>Myrtales</taxon>
        <taxon>Melastomataceae</taxon>
        <taxon>Melastomatoideae</taxon>
        <taxon>Melastomateae</taxon>
        <taxon>Melastoma</taxon>
    </lineage>
</organism>
<evidence type="ECO:0000313" key="2">
    <source>
        <dbReference type="Proteomes" id="UP001057402"/>
    </source>
</evidence>
<sequence length="411" mass="45589">MALSGRINIDALRNLNGLQSLDLSSNFFSGSLPEFNRIRGLKSLVLSENLFSGEIPGDYFASMGSLTEELHLDGNQFSGKIPPIDGHKLDWLELSYNRLVGEIPWDLSRFPVSSFRGNLGLCGKPLGPCADETGPKTPAQSPLPRKPDWMTDEMLEALSGRFDEAAAEVLGNGAVGSSYKAVMSNGLSVIVKRLRDMTAVDKEDFDVAMTRFGTLRHPNILTPLAYHYRREEKLLVSQFMPKGSLSYVLHGDREAGHDSLNWPTRLKIVRGIARGLGFLHSEFSTYDLPHGNLKSVNVLLTDTYEAVLNDYAFHPLVDTPLAPQVLQAYRAPESSYRLPEYGRGGTDVVEWARSSILQQQEVDIIDPVLAKDLPSSKNRMMHLLYIGAACSESDPDRRPSITEAIRKIEEV</sequence>
<keyword evidence="2" id="KW-1185">Reference proteome</keyword>
<protein>
    <submittedName>
        <fullName evidence="1">Uncharacterized protein</fullName>
    </submittedName>
</protein>
<reference evidence="2" key="1">
    <citation type="journal article" date="2023" name="Front. Plant Sci.">
        <title>Chromosomal-level genome assembly of Melastoma candidum provides insights into trichome evolution.</title>
        <authorList>
            <person name="Zhong Y."/>
            <person name="Wu W."/>
            <person name="Sun C."/>
            <person name="Zou P."/>
            <person name="Liu Y."/>
            <person name="Dai S."/>
            <person name="Zhou R."/>
        </authorList>
    </citation>
    <scope>NUCLEOTIDE SEQUENCE [LARGE SCALE GENOMIC DNA]</scope>
</reference>
<gene>
    <name evidence="1" type="ORF">MLD38_006200</name>
</gene>
<dbReference type="EMBL" id="CM042882">
    <property type="protein sequence ID" value="KAI4379964.1"/>
    <property type="molecule type" value="Genomic_DNA"/>
</dbReference>
<proteinExistence type="predicted"/>